<evidence type="ECO:0000313" key="3">
    <source>
        <dbReference type="Proteomes" id="UP001221757"/>
    </source>
</evidence>
<accession>A0AAD7MCB3</accession>
<keyword evidence="3" id="KW-1185">Reference proteome</keyword>
<protein>
    <recommendedName>
        <fullName evidence="1">F-box domain-containing protein</fullName>
    </recommendedName>
</protein>
<dbReference type="AlphaFoldDB" id="A0AAD7MCB3"/>
<dbReference type="Pfam" id="PF12937">
    <property type="entry name" value="F-box-like"/>
    <property type="match status" value="1"/>
</dbReference>
<reference evidence="2" key="1">
    <citation type="submission" date="2023-03" db="EMBL/GenBank/DDBJ databases">
        <title>Massive genome expansion in bonnet fungi (Mycena s.s.) driven by repeated elements and novel gene families across ecological guilds.</title>
        <authorList>
            <consortium name="Lawrence Berkeley National Laboratory"/>
            <person name="Harder C.B."/>
            <person name="Miyauchi S."/>
            <person name="Viragh M."/>
            <person name="Kuo A."/>
            <person name="Thoen E."/>
            <person name="Andreopoulos B."/>
            <person name="Lu D."/>
            <person name="Skrede I."/>
            <person name="Drula E."/>
            <person name="Henrissat B."/>
            <person name="Morin E."/>
            <person name="Kohler A."/>
            <person name="Barry K."/>
            <person name="LaButti K."/>
            <person name="Morin E."/>
            <person name="Salamov A."/>
            <person name="Lipzen A."/>
            <person name="Mereny Z."/>
            <person name="Hegedus B."/>
            <person name="Baldrian P."/>
            <person name="Stursova M."/>
            <person name="Weitz H."/>
            <person name="Taylor A."/>
            <person name="Grigoriev I.V."/>
            <person name="Nagy L.G."/>
            <person name="Martin F."/>
            <person name="Kauserud H."/>
        </authorList>
    </citation>
    <scope>NUCLEOTIDE SEQUENCE</scope>
    <source>
        <strain evidence="2">CBHHK067</strain>
    </source>
</reference>
<dbReference type="Proteomes" id="UP001221757">
    <property type="component" value="Unassembled WGS sequence"/>
</dbReference>
<dbReference type="EMBL" id="JARKIE010000001">
    <property type="protein sequence ID" value="KAJ7710539.1"/>
    <property type="molecule type" value="Genomic_DNA"/>
</dbReference>
<evidence type="ECO:0000259" key="1">
    <source>
        <dbReference type="Pfam" id="PF12937"/>
    </source>
</evidence>
<organism evidence="2 3">
    <name type="scientific">Mycena rosella</name>
    <name type="common">Pink bonnet</name>
    <name type="synonym">Agaricus rosellus</name>
    <dbReference type="NCBI Taxonomy" id="1033263"/>
    <lineage>
        <taxon>Eukaryota</taxon>
        <taxon>Fungi</taxon>
        <taxon>Dikarya</taxon>
        <taxon>Basidiomycota</taxon>
        <taxon>Agaricomycotina</taxon>
        <taxon>Agaricomycetes</taxon>
        <taxon>Agaricomycetidae</taxon>
        <taxon>Agaricales</taxon>
        <taxon>Marasmiineae</taxon>
        <taxon>Mycenaceae</taxon>
        <taxon>Mycena</taxon>
    </lineage>
</organism>
<proteinExistence type="predicted"/>
<dbReference type="InterPro" id="IPR001810">
    <property type="entry name" value="F-box_dom"/>
</dbReference>
<name>A0AAD7MCB3_MYCRO</name>
<gene>
    <name evidence="2" type="ORF">B0H17DRAFT_2648</name>
</gene>
<comment type="caution">
    <text evidence="2">The sequence shown here is derived from an EMBL/GenBank/DDBJ whole genome shotgun (WGS) entry which is preliminary data.</text>
</comment>
<evidence type="ECO:0000313" key="2">
    <source>
        <dbReference type="EMBL" id="KAJ7710539.1"/>
    </source>
</evidence>
<feature type="domain" description="F-box" evidence="1">
    <location>
        <begin position="19"/>
        <end position="70"/>
    </location>
</feature>
<sequence length="210" mass="24130">MGDFEWKTPSRRRGSRILSLLPTEVYLEIFAYLEPSEKDNVVDCKHIFSNLALVCRFFCAHAISRVYRSIEFSGRDASSGAPGFCRLLLRGTNSTVQNHASDARFPLHVAQSVRECTFRNWIGIPSAAAFLKSYCKAVGQMPNIQCFRLESTPSHYHSSRQSPDLKRRRRHRAFGRTWRNCRSARAPWTRISLRRISRMCLRSPCATSNI</sequence>
<dbReference type="InterPro" id="IPR036047">
    <property type="entry name" value="F-box-like_dom_sf"/>
</dbReference>
<dbReference type="SUPFAM" id="SSF81383">
    <property type="entry name" value="F-box domain"/>
    <property type="match status" value="1"/>
</dbReference>